<dbReference type="AlphaFoldDB" id="A0A1E3X411"/>
<reference evidence="2 3" key="1">
    <citation type="submission" date="2016-07" db="EMBL/GenBank/DDBJ databases">
        <title>Draft genome of Scalindua rubra, obtained from a brine-seawater interface in the Red Sea, sheds light on salt adaptation in anammox bacteria.</title>
        <authorList>
            <person name="Speth D.R."/>
            <person name="Lagkouvardos I."/>
            <person name="Wang Y."/>
            <person name="Qian P.-Y."/>
            <person name="Dutilh B.E."/>
            <person name="Jetten M.S."/>
        </authorList>
    </citation>
    <scope>NUCLEOTIDE SEQUENCE [LARGE SCALE GENOMIC DNA]</scope>
    <source>
        <strain evidence="2">BSI-1</strain>
    </source>
</reference>
<feature type="transmembrane region" description="Helical" evidence="1">
    <location>
        <begin position="15"/>
        <end position="33"/>
    </location>
</feature>
<evidence type="ECO:0000313" key="2">
    <source>
        <dbReference type="EMBL" id="ODS30348.1"/>
    </source>
</evidence>
<dbReference type="Proteomes" id="UP000094056">
    <property type="component" value="Unassembled WGS sequence"/>
</dbReference>
<sequence>MEFDIATFFGLNSDSIDWGVTTVVTILITYWKMKTYYNTLTIITIFLLFLQEILSGCIMLQPLLFS</sequence>
<proteinExistence type="predicted"/>
<keyword evidence="1" id="KW-0472">Membrane</keyword>
<accession>A0A1E3X411</accession>
<dbReference type="EMBL" id="MAYW01000240">
    <property type="protein sequence ID" value="ODS30348.1"/>
    <property type="molecule type" value="Genomic_DNA"/>
</dbReference>
<name>A0A1E3X411_9BACT</name>
<evidence type="ECO:0000313" key="3">
    <source>
        <dbReference type="Proteomes" id="UP000094056"/>
    </source>
</evidence>
<keyword evidence="1" id="KW-0812">Transmembrane</keyword>
<evidence type="ECO:0000256" key="1">
    <source>
        <dbReference type="SAM" id="Phobius"/>
    </source>
</evidence>
<keyword evidence="1" id="KW-1133">Transmembrane helix</keyword>
<protein>
    <submittedName>
        <fullName evidence="2">Uncharacterized protein</fullName>
    </submittedName>
</protein>
<feature type="transmembrane region" description="Helical" evidence="1">
    <location>
        <begin position="40"/>
        <end position="64"/>
    </location>
</feature>
<comment type="caution">
    <text evidence="2">The sequence shown here is derived from an EMBL/GenBank/DDBJ whole genome shotgun (WGS) entry which is preliminary data.</text>
</comment>
<gene>
    <name evidence="2" type="ORF">SCARUB_04549</name>
</gene>
<organism evidence="2 3">
    <name type="scientific">Candidatus Scalindua rubra</name>
    <dbReference type="NCBI Taxonomy" id="1872076"/>
    <lineage>
        <taxon>Bacteria</taxon>
        <taxon>Pseudomonadati</taxon>
        <taxon>Planctomycetota</taxon>
        <taxon>Candidatus Brocadiia</taxon>
        <taxon>Candidatus Brocadiales</taxon>
        <taxon>Candidatus Scalinduaceae</taxon>
        <taxon>Candidatus Scalindua</taxon>
    </lineage>
</organism>